<dbReference type="EMBL" id="FXSZ01000003">
    <property type="protein sequence ID" value="SMO54322.1"/>
    <property type="molecule type" value="Genomic_DNA"/>
</dbReference>
<feature type="domain" description="Heavy metal binding" evidence="3">
    <location>
        <begin position="78"/>
        <end position="103"/>
    </location>
</feature>
<evidence type="ECO:0000256" key="1">
    <source>
        <dbReference type="SAM" id="MobiDB-lite"/>
    </source>
</evidence>
<feature type="region of interest" description="Disordered" evidence="1">
    <location>
        <begin position="22"/>
        <end position="46"/>
    </location>
</feature>
<evidence type="ECO:0000313" key="5">
    <source>
        <dbReference type="Proteomes" id="UP000315971"/>
    </source>
</evidence>
<accession>A0A521C4E8</accession>
<dbReference type="RefSeq" id="WP_142602552.1">
    <property type="nucleotide sequence ID" value="NZ_FXSZ01000003.1"/>
</dbReference>
<dbReference type="OrthoDB" id="1521937at2"/>
<evidence type="ECO:0000259" key="3">
    <source>
        <dbReference type="Pfam" id="PF19335"/>
    </source>
</evidence>
<organism evidence="4 5">
    <name type="scientific">Solitalea koreensis</name>
    <dbReference type="NCBI Taxonomy" id="543615"/>
    <lineage>
        <taxon>Bacteria</taxon>
        <taxon>Pseudomonadati</taxon>
        <taxon>Bacteroidota</taxon>
        <taxon>Sphingobacteriia</taxon>
        <taxon>Sphingobacteriales</taxon>
        <taxon>Sphingobacteriaceae</taxon>
        <taxon>Solitalea</taxon>
    </lineage>
</organism>
<protein>
    <recommendedName>
        <fullName evidence="3">Heavy metal binding domain-containing protein</fullName>
    </recommendedName>
</protein>
<keyword evidence="2" id="KW-0732">Signal</keyword>
<dbReference type="InterPro" id="IPR045800">
    <property type="entry name" value="HMBD"/>
</dbReference>
<dbReference type="Proteomes" id="UP000315971">
    <property type="component" value="Unassembled WGS sequence"/>
</dbReference>
<dbReference type="Pfam" id="PF19335">
    <property type="entry name" value="HMBD"/>
    <property type="match status" value="1"/>
</dbReference>
<gene>
    <name evidence="4" type="ORF">SAMN06265350_103206</name>
</gene>
<feature type="chain" id="PRO_5021741601" description="Heavy metal binding domain-containing protein" evidence="2">
    <location>
        <begin position="20"/>
        <end position="111"/>
    </location>
</feature>
<feature type="signal peptide" evidence="2">
    <location>
        <begin position="1"/>
        <end position="19"/>
    </location>
</feature>
<proteinExistence type="predicted"/>
<evidence type="ECO:0000256" key="2">
    <source>
        <dbReference type="SAM" id="SignalP"/>
    </source>
</evidence>
<dbReference type="GO" id="GO:0046872">
    <property type="term" value="F:metal ion binding"/>
    <property type="evidence" value="ECO:0007669"/>
    <property type="project" value="InterPro"/>
</dbReference>
<evidence type="ECO:0000313" key="4">
    <source>
        <dbReference type="EMBL" id="SMO54322.1"/>
    </source>
</evidence>
<sequence>MKKLLLICTLCAFTLGVYAQEVPTTPTSPKASTTKHANKHASHATTAEQYRCPKCDYSASERGDCPTDNVALIKVGTYYCKEHNNEVSTQPGKCSICGKKLTKMTAAKTKA</sequence>
<name>A0A521C4E8_9SPHI</name>
<dbReference type="AlphaFoldDB" id="A0A521C4E8"/>
<reference evidence="4 5" key="1">
    <citation type="submission" date="2017-05" db="EMBL/GenBank/DDBJ databases">
        <authorList>
            <person name="Varghese N."/>
            <person name="Submissions S."/>
        </authorList>
    </citation>
    <scope>NUCLEOTIDE SEQUENCE [LARGE SCALE GENOMIC DNA]</scope>
    <source>
        <strain evidence="4 5">DSM 21342</strain>
    </source>
</reference>
<feature type="compositionally biased region" description="Low complexity" evidence="1">
    <location>
        <begin position="23"/>
        <end position="35"/>
    </location>
</feature>
<keyword evidence="5" id="KW-1185">Reference proteome</keyword>